<dbReference type="Proteomes" id="UP000586918">
    <property type="component" value="Unassembled WGS sequence"/>
</dbReference>
<dbReference type="Pfam" id="PF14451">
    <property type="entry name" value="Ub-Mut7C"/>
    <property type="match status" value="1"/>
</dbReference>
<keyword evidence="4" id="KW-1185">Reference proteome</keyword>
<dbReference type="InterPro" id="IPR002782">
    <property type="entry name" value="Mut7-C_RNAse_dom"/>
</dbReference>
<protein>
    <recommendedName>
        <fullName evidence="5">Twitching motility protein PilT</fullName>
    </recommendedName>
</protein>
<gene>
    <name evidence="3" type="ORF">HF519_01285</name>
</gene>
<dbReference type="RefSeq" id="WP_169409735.1">
    <property type="nucleotide sequence ID" value="NZ_JAAXKZ010000002.1"/>
</dbReference>
<organism evidence="3 4">
    <name type="scientific">Pseudonocardia bannensis</name>
    <dbReference type="NCBI Taxonomy" id="630973"/>
    <lineage>
        <taxon>Bacteria</taxon>
        <taxon>Bacillati</taxon>
        <taxon>Actinomycetota</taxon>
        <taxon>Actinomycetes</taxon>
        <taxon>Pseudonocardiales</taxon>
        <taxon>Pseudonocardiaceae</taxon>
        <taxon>Pseudonocardia</taxon>
    </lineage>
</organism>
<dbReference type="AlphaFoldDB" id="A0A848DCE8"/>
<comment type="caution">
    <text evidence="3">The sequence shown here is derived from an EMBL/GenBank/DDBJ whole genome shotgun (WGS) entry which is preliminary data.</text>
</comment>
<evidence type="ECO:0000259" key="1">
    <source>
        <dbReference type="Pfam" id="PF01927"/>
    </source>
</evidence>
<dbReference type="PANTHER" id="PTHR39081:SF1">
    <property type="entry name" value="MUT7-C RNASE DOMAIN-CONTAINING PROTEIN"/>
    <property type="match status" value="1"/>
</dbReference>
<proteinExistence type="predicted"/>
<dbReference type="InterPro" id="IPR027798">
    <property type="entry name" value="Ub_Mut7C"/>
</dbReference>
<feature type="domain" description="Mut7-C RNAse" evidence="1">
    <location>
        <begin position="93"/>
        <end position="233"/>
    </location>
</feature>
<evidence type="ECO:0000259" key="2">
    <source>
        <dbReference type="Pfam" id="PF14451"/>
    </source>
</evidence>
<feature type="domain" description="Ubiquitin Mut7-C" evidence="2">
    <location>
        <begin position="11"/>
        <end position="85"/>
    </location>
</feature>
<dbReference type="PANTHER" id="PTHR39081">
    <property type="entry name" value="MUT7-C DOMAIN-CONTAINING PROTEIN"/>
    <property type="match status" value="1"/>
</dbReference>
<reference evidence="3 4" key="1">
    <citation type="submission" date="2020-04" db="EMBL/GenBank/DDBJ databases">
        <authorList>
            <person name="Klaysubun C."/>
            <person name="Duangmal K."/>
            <person name="Lipun K."/>
        </authorList>
    </citation>
    <scope>NUCLEOTIDE SEQUENCE [LARGE SCALE GENOMIC DNA]</scope>
    <source>
        <strain evidence="3 4">DSM 45300</strain>
    </source>
</reference>
<dbReference type="Pfam" id="PF01927">
    <property type="entry name" value="Mut7-C"/>
    <property type="match status" value="1"/>
</dbReference>
<evidence type="ECO:0000313" key="3">
    <source>
        <dbReference type="EMBL" id="NMH90249.1"/>
    </source>
</evidence>
<sequence length="247" mass="27541">MDSDARTALPLRLPPELWLFVEPRRRREQVEVRYDSDASLGHVVQALGVPLTEVGALLAGGVPVTAAHRPVPGVLLEVRPVRRPQRVPGWSGRFLLDVHLGALARRLRILGIDTAYRNDADDDALVEQAADQRRVLLTQDRGLLKRRALWAGAYIRGTQRNEQLADVLDRFAPALAPWTRCTACNGEVDAVVKEEVMDRLPPGTRRRYDRFTRCRCCGRVYWHGAHGRRLDAIVAAARSTRGGPGPT</sequence>
<accession>A0A848DCE8</accession>
<evidence type="ECO:0000313" key="4">
    <source>
        <dbReference type="Proteomes" id="UP000586918"/>
    </source>
</evidence>
<dbReference type="EMBL" id="JAAXKZ010000002">
    <property type="protein sequence ID" value="NMH90249.1"/>
    <property type="molecule type" value="Genomic_DNA"/>
</dbReference>
<evidence type="ECO:0008006" key="5">
    <source>
        <dbReference type="Google" id="ProtNLM"/>
    </source>
</evidence>
<name>A0A848DCE8_9PSEU</name>